<accession>A0A9N9CZU8</accession>
<feature type="region of interest" description="Disordered" evidence="1">
    <location>
        <begin position="1"/>
        <end position="73"/>
    </location>
</feature>
<feature type="non-terminal residue" evidence="3">
    <location>
        <position position="1"/>
    </location>
</feature>
<gene>
    <name evidence="3" type="ORF">DEBURN_LOCUS10262</name>
</gene>
<organism evidence="3 4">
    <name type="scientific">Diversispora eburnea</name>
    <dbReference type="NCBI Taxonomy" id="1213867"/>
    <lineage>
        <taxon>Eukaryota</taxon>
        <taxon>Fungi</taxon>
        <taxon>Fungi incertae sedis</taxon>
        <taxon>Mucoromycota</taxon>
        <taxon>Glomeromycotina</taxon>
        <taxon>Glomeromycetes</taxon>
        <taxon>Diversisporales</taxon>
        <taxon>Diversisporaceae</taxon>
        <taxon>Diversispora</taxon>
    </lineage>
</organism>
<dbReference type="InterPro" id="IPR036457">
    <property type="entry name" value="PPM-type-like_dom_sf"/>
</dbReference>
<dbReference type="Gene3D" id="3.60.40.10">
    <property type="entry name" value="PPM-type phosphatase domain"/>
    <property type="match status" value="1"/>
</dbReference>
<keyword evidence="4" id="KW-1185">Reference proteome</keyword>
<dbReference type="InterPro" id="IPR001932">
    <property type="entry name" value="PPM-type_phosphatase-like_dom"/>
</dbReference>
<evidence type="ECO:0000259" key="2">
    <source>
        <dbReference type="Pfam" id="PF00481"/>
    </source>
</evidence>
<dbReference type="Pfam" id="PF00481">
    <property type="entry name" value="PP2C"/>
    <property type="match status" value="1"/>
</dbReference>
<dbReference type="EMBL" id="CAJVPK010002767">
    <property type="protein sequence ID" value="CAG8618290.1"/>
    <property type="molecule type" value="Genomic_DNA"/>
</dbReference>
<evidence type="ECO:0000256" key="1">
    <source>
        <dbReference type="SAM" id="MobiDB-lite"/>
    </source>
</evidence>
<evidence type="ECO:0000313" key="4">
    <source>
        <dbReference type="Proteomes" id="UP000789706"/>
    </source>
</evidence>
<dbReference type="AlphaFoldDB" id="A0A9N9CZU8"/>
<dbReference type="Proteomes" id="UP000789706">
    <property type="component" value="Unassembled WGS sequence"/>
</dbReference>
<protein>
    <submittedName>
        <fullName evidence="3">10811_t:CDS:1</fullName>
    </submittedName>
</protein>
<proteinExistence type="predicted"/>
<feature type="compositionally biased region" description="Low complexity" evidence="1">
    <location>
        <begin position="21"/>
        <end position="34"/>
    </location>
</feature>
<dbReference type="SUPFAM" id="SSF81606">
    <property type="entry name" value="PP2C-like"/>
    <property type="match status" value="1"/>
</dbReference>
<name>A0A9N9CZU8_9GLOM</name>
<feature type="domain" description="PPM-type phosphatase" evidence="2">
    <location>
        <begin position="72"/>
        <end position="151"/>
    </location>
</feature>
<reference evidence="3" key="1">
    <citation type="submission" date="2021-06" db="EMBL/GenBank/DDBJ databases">
        <authorList>
            <person name="Kallberg Y."/>
            <person name="Tangrot J."/>
            <person name="Rosling A."/>
        </authorList>
    </citation>
    <scope>NUCLEOTIDE SEQUENCE</scope>
    <source>
        <strain evidence="3">AZ414A</strain>
    </source>
</reference>
<evidence type="ECO:0000313" key="3">
    <source>
        <dbReference type="EMBL" id="CAG8618290.1"/>
    </source>
</evidence>
<sequence>MSSNSKVSTTDRKNSPTEKIVLTNLPVPLTPTLPTHHDKNFINSKSDGENISTSSNTSSNTSSIASGSTPSSRIEGQGFFTIFDGHAGKQAAEWCGNHFHETFLEVLREKPNDPIPEIFHLAFLRADKQLNQNAGKHSGCTAISAFLRLEKITD</sequence>
<dbReference type="OrthoDB" id="10264738at2759"/>
<feature type="compositionally biased region" description="Low complexity" evidence="1">
    <location>
        <begin position="50"/>
        <end position="73"/>
    </location>
</feature>
<comment type="caution">
    <text evidence="3">The sequence shown here is derived from an EMBL/GenBank/DDBJ whole genome shotgun (WGS) entry which is preliminary data.</text>
</comment>